<evidence type="ECO:0000259" key="1">
    <source>
        <dbReference type="Pfam" id="PF13511"/>
    </source>
</evidence>
<dbReference type="EMBL" id="CP124755">
    <property type="protein sequence ID" value="WGZ92115.1"/>
    <property type="molecule type" value="Genomic_DNA"/>
</dbReference>
<gene>
    <name evidence="2" type="ORF">QJT80_06445</name>
</gene>
<dbReference type="AlphaFoldDB" id="A0AA95KJM7"/>
<dbReference type="Pfam" id="PF13511">
    <property type="entry name" value="DUF4124"/>
    <property type="match status" value="1"/>
</dbReference>
<reference evidence="2" key="1">
    <citation type="journal article" date="2023" name="Int. J. Mol. Sci.">
        <title>Metagenomics Revealed a New Genus 'Candidatus Thiocaldithrix dubininis' gen. nov., sp. nov. and a New Species 'Candidatus Thiothrix putei' sp. nov. in the Family Thiotrichaceae, Some Members of Which Have Traits of Both Na+- and H+-Motive Energetics.</title>
        <authorList>
            <person name="Ravin N.V."/>
            <person name="Muntyan M.S."/>
            <person name="Smolyakov D.D."/>
            <person name="Rudenko T.S."/>
            <person name="Beletsky A.V."/>
            <person name="Mardanov A.V."/>
            <person name="Grabovich M.Y."/>
        </authorList>
    </citation>
    <scope>NUCLEOTIDE SEQUENCE</scope>
    <source>
        <strain evidence="2">GKL-01</strain>
    </source>
</reference>
<accession>A0AA95KJM7</accession>
<dbReference type="KEGG" id="tdu:QJT80_06445"/>
<protein>
    <submittedName>
        <fullName evidence="2">DUF4124 domain-containing protein</fullName>
    </submittedName>
</protein>
<feature type="domain" description="DUF4124" evidence="1">
    <location>
        <begin position="14"/>
        <end position="53"/>
    </location>
</feature>
<proteinExistence type="predicted"/>
<dbReference type="InterPro" id="IPR025392">
    <property type="entry name" value="DUF4124"/>
</dbReference>
<dbReference type="Proteomes" id="UP001300672">
    <property type="component" value="Chromosome"/>
</dbReference>
<reference evidence="2" key="2">
    <citation type="submission" date="2023-04" db="EMBL/GenBank/DDBJ databases">
        <authorList>
            <person name="Beletskiy A.V."/>
            <person name="Mardanov A.V."/>
            <person name="Ravin N.V."/>
        </authorList>
    </citation>
    <scope>NUCLEOTIDE SEQUENCE</scope>
    <source>
        <strain evidence="2">GKL-01</strain>
    </source>
</reference>
<organism evidence="2">
    <name type="scientific">Candidatus Thiocaldithrix dubininis</name>
    <dbReference type="NCBI Taxonomy" id="3080823"/>
    <lineage>
        <taxon>Bacteria</taxon>
        <taxon>Pseudomonadati</taxon>
        <taxon>Pseudomonadota</taxon>
        <taxon>Gammaproteobacteria</taxon>
        <taxon>Thiotrichales</taxon>
        <taxon>Thiotrichaceae</taxon>
        <taxon>Candidatus Thiocaldithrix</taxon>
    </lineage>
</organism>
<sequence>MFNYKPLLVLVVFITEFSHASFYRWTDAKGIVHYTDAIPPEHAQTGHLELDAQGMRIKAVAAALSKEQIAEAAAKRLTNHDENLVANYLSVTELEAVYRAKLALLEKNKQFMQTRRDALVERVSQVKAQITEHKASDNAKQLQDFVIEATQTLKSYDSSLHDMDQEQERLTQTFEKDKQRLTELLEKQQQ</sequence>
<evidence type="ECO:0000313" key="2">
    <source>
        <dbReference type="EMBL" id="WGZ92115.1"/>
    </source>
</evidence>
<name>A0AA95KJM7_9GAMM</name>